<feature type="domain" description="Nanos-type" evidence="9">
    <location>
        <begin position="318"/>
        <end position="372"/>
    </location>
</feature>
<dbReference type="GO" id="GO:0005737">
    <property type="term" value="C:cytoplasm"/>
    <property type="evidence" value="ECO:0007669"/>
    <property type="project" value="UniProtKB-SubCell"/>
</dbReference>
<keyword evidence="7 8" id="KW-0694">RNA-binding</keyword>
<keyword evidence="2" id="KW-0963">Cytoplasm</keyword>
<dbReference type="Gene3D" id="4.10.60.30">
    <property type="entry name" value="Nanos, RNA-binding domain"/>
    <property type="match status" value="1"/>
</dbReference>
<keyword evidence="5" id="KW-0862">Zinc</keyword>
<gene>
    <name evidence="10" type="primary">nos</name>
    <name evidence="10" type="ORF">g.3786</name>
</gene>
<keyword evidence="3" id="KW-0479">Metal-binding</keyword>
<evidence type="ECO:0000256" key="3">
    <source>
        <dbReference type="ARBA" id="ARBA00022723"/>
    </source>
</evidence>
<dbReference type="GO" id="GO:0003723">
    <property type="term" value="F:RNA binding"/>
    <property type="evidence" value="ECO:0007669"/>
    <property type="project" value="UniProtKB-UniRule"/>
</dbReference>
<evidence type="ECO:0000256" key="2">
    <source>
        <dbReference type="ARBA" id="ARBA00022490"/>
    </source>
</evidence>
<dbReference type="PANTHER" id="PTHR12887">
    <property type="entry name" value="NANOS PROTEIN"/>
    <property type="match status" value="1"/>
</dbReference>
<evidence type="ECO:0000256" key="6">
    <source>
        <dbReference type="ARBA" id="ARBA00022845"/>
    </source>
</evidence>
<dbReference type="CTD" id="42297"/>
<organism evidence="10">
    <name type="scientific">Zeugodacus cucurbitae</name>
    <name type="common">Melon fruit fly</name>
    <name type="synonym">Bactrocera cucurbitae</name>
    <dbReference type="NCBI Taxonomy" id="28588"/>
    <lineage>
        <taxon>Eukaryota</taxon>
        <taxon>Metazoa</taxon>
        <taxon>Ecdysozoa</taxon>
        <taxon>Arthropoda</taxon>
        <taxon>Hexapoda</taxon>
        <taxon>Insecta</taxon>
        <taxon>Pterygota</taxon>
        <taxon>Neoptera</taxon>
        <taxon>Endopterygota</taxon>
        <taxon>Diptera</taxon>
        <taxon>Brachycera</taxon>
        <taxon>Muscomorpha</taxon>
        <taxon>Tephritoidea</taxon>
        <taxon>Tephritidae</taxon>
        <taxon>Zeugodacus</taxon>
        <taxon>Zeugodacus</taxon>
    </lineage>
</organism>
<dbReference type="SMR" id="A0A0A1XR30"/>
<dbReference type="GeneID" id="105214276"/>
<dbReference type="EMBL" id="GBXI01000982">
    <property type="protein sequence ID" value="JAD13310.1"/>
    <property type="molecule type" value="Transcribed_RNA"/>
</dbReference>
<dbReference type="GO" id="GO:0008270">
    <property type="term" value="F:zinc ion binding"/>
    <property type="evidence" value="ECO:0007669"/>
    <property type="project" value="UniProtKB-KW"/>
</dbReference>
<dbReference type="AlphaFoldDB" id="A0A0A1XR30"/>
<evidence type="ECO:0000256" key="5">
    <source>
        <dbReference type="ARBA" id="ARBA00022833"/>
    </source>
</evidence>
<dbReference type="Pfam" id="PF25798">
    <property type="entry name" value="NED_Nanos"/>
    <property type="match status" value="1"/>
</dbReference>
<name>A0A0A1XR30_ZEUCU</name>
<reference evidence="10" key="1">
    <citation type="submission" date="2014-11" db="EMBL/GenBank/DDBJ databases">
        <authorList>
            <person name="Geib S."/>
        </authorList>
    </citation>
    <scope>NUCLEOTIDE SEQUENCE</scope>
</reference>
<dbReference type="OrthoDB" id="10010129at2759"/>
<evidence type="ECO:0000256" key="1">
    <source>
        <dbReference type="ARBA" id="ARBA00004496"/>
    </source>
</evidence>
<protein>
    <submittedName>
        <fullName evidence="10">Protein nanos</fullName>
    </submittedName>
</protein>
<dbReference type="InterPro" id="IPR024161">
    <property type="entry name" value="Znf_nanos-typ"/>
</dbReference>
<accession>A0A0A1XR30</accession>
<comment type="subcellular location">
    <subcellularLocation>
        <location evidence="1">Cytoplasm</location>
    </subcellularLocation>
</comment>
<evidence type="ECO:0000313" key="10">
    <source>
        <dbReference type="EMBL" id="JAD13310.1"/>
    </source>
</evidence>
<comment type="similarity">
    <text evidence="8">Belongs to the nanos family.</text>
</comment>
<sequence length="401" mass="44838">MSGANLNVDARRDSFASLEHGLDIKYMSEIYLDTTSIINRNSPNFSLASTLNAFTPSPLFPSTRTSTADSPMSISQTRTESCGYFNGKNEDFNIKAPLLSSQDINVKQEHLAHQSHPQIYSEAILNQKHHKNEISKSLKMFAMLASYKYGNDSSGRESPVCDIMDDFYCNGYVTDDSNSFEEENTLKGTSHLESQYSCNKLFCNDISSQYNWSFNNANYETYNKGVMNPSTNKNKVSVKHYFDPNLWMMRLTAPSQYYNSGVTAESQQIHTSTTLVADTGTAATAVAAANIAYNSQNLKKSQKRFGGAKLDKFSAVKHCVFCENNNEPEAVVKSHAVRDSLGRVLCPKLRTYICPICRASGDKAHTVKYCPQKPIITMEDAVRAESLRLSKNLYFKQGMKV</sequence>
<dbReference type="Pfam" id="PF05741">
    <property type="entry name" value="zf-nanos"/>
    <property type="match status" value="1"/>
</dbReference>
<dbReference type="GO" id="GO:0006417">
    <property type="term" value="P:regulation of translation"/>
    <property type="evidence" value="ECO:0007669"/>
    <property type="project" value="UniProtKB-UniRule"/>
</dbReference>
<evidence type="ECO:0000256" key="8">
    <source>
        <dbReference type="PROSITE-ProRule" id="PRU00855"/>
    </source>
</evidence>
<keyword evidence="6 8" id="KW-0810">Translation regulation</keyword>
<proteinExistence type="inferred from homology"/>
<evidence type="ECO:0000256" key="7">
    <source>
        <dbReference type="ARBA" id="ARBA00022884"/>
    </source>
</evidence>
<dbReference type="InterPro" id="IPR057910">
    <property type="entry name" value="NED_Nanos"/>
</dbReference>
<evidence type="ECO:0000256" key="4">
    <source>
        <dbReference type="ARBA" id="ARBA00022771"/>
    </source>
</evidence>
<evidence type="ECO:0000259" key="9">
    <source>
        <dbReference type="PROSITE" id="PS51522"/>
    </source>
</evidence>
<keyword evidence="4 8" id="KW-0863">Zinc-finger</keyword>
<dbReference type="InterPro" id="IPR008705">
    <property type="entry name" value="Nanos/Xcar2"/>
</dbReference>
<reference evidence="10" key="2">
    <citation type="journal article" date="2015" name="Gigascience">
        <title>Reconstructing a comprehensive transcriptome assembly of a white-pupal translocated strain of the pest fruit fly Bactrocera cucurbitae.</title>
        <authorList>
            <person name="Sim S.B."/>
            <person name="Calla B."/>
            <person name="Hall B."/>
            <person name="DeRego T."/>
            <person name="Geib S.M."/>
        </authorList>
    </citation>
    <scope>NUCLEOTIDE SEQUENCE</scope>
</reference>
<dbReference type="PROSITE" id="PS51522">
    <property type="entry name" value="ZF_NANOS"/>
    <property type="match status" value="1"/>
</dbReference>
<dbReference type="InterPro" id="IPR038129">
    <property type="entry name" value="Nanos_sf"/>
</dbReference>